<dbReference type="InterPro" id="IPR053178">
    <property type="entry name" value="Osmoadaptation_assoc"/>
</dbReference>
<dbReference type="EMBL" id="JAXOVC010000005">
    <property type="protein sequence ID" value="KAK4501266.1"/>
    <property type="molecule type" value="Genomic_DNA"/>
</dbReference>
<sequence length="472" mass="52936">MAVESPETSASGSSTPTLGRSQASLDEQTAAERKWSLDSGYETASLRAAARGKITKQSKNRKRRVVTLNIPQDIIRFVSPEVERLGLQAVFYSHYWSDVAAENTCSISVLESRCFSRSLAVCLDTLVLLINGSASGNLDFLQEARKLYPRALQSLRTDLDSASEAAEPFYFMAIIHILQVCEMFECIAAEHNDWRKHMGGLKTLLKVVPPQEHRRSAEQAGWILSRHIRVPFGLWNGLMNFDKHASETSLSVDAVEDLRLESDMLHIYGRIPEVLQHGEAVRQLGRKAKPDIVANVLEELVSATAVLHKAFGYMYYCDSISPYRTLPIDRFRGSLIKPQTDKSAFPHAYSFEDTFTALQHVYYWMCLLALQMMHLDIRAAVGKHAYPFEYDFCGLGIDTQKQVADDCADNLCMSLSYMSLPSQGFIGLMCCAAPIELAAKWYSRESNMSKLEWCRGAADALKSRGFMELHTG</sequence>
<protein>
    <submittedName>
        <fullName evidence="2">Uncharacterized protein</fullName>
    </submittedName>
</protein>
<keyword evidence="3" id="KW-1185">Reference proteome</keyword>
<accession>A0ABR0EJ56</accession>
<reference evidence="2 3" key="1">
    <citation type="journal article" date="2023" name="G3 (Bethesda)">
        <title>A chromosome-level genome assembly of Zasmidium syzygii isolated from banana leaves.</title>
        <authorList>
            <person name="van Westerhoven A.C."/>
            <person name="Mehrabi R."/>
            <person name="Talebi R."/>
            <person name="Steentjes M.B.F."/>
            <person name="Corcolon B."/>
            <person name="Chong P.A."/>
            <person name="Kema G.H.J."/>
            <person name="Seidl M.F."/>
        </authorList>
    </citation>
    <scope>NUCLEOTIDE SEQUENCE [LARGE SCALE GENOMIC DNA]</scope>
    <source>
        <strain evidence="2 3">P124</strain>
    </source>
</reference>
<evidence type="ECO:0000313" key="3">
    <source>
        <dbReference type="Proteomes" id="UP001305779"/>
    </source>
</evidence>
<name>A0ABR0EJ56_ZASCE</name>
<comment type="caution">
    <text evidence="2">The sequence shown here is derived from an EMBL/GenBank/DDBJ whole genome shotgun (WGS) entry which is preliminary data.</text>
</comment>
<dbReference type="Proteomes" id="UP001305779">
    <property type="component" value="Unassembled WGS sequence"/>
</dbReference>
<feature type="compositionally biased region" description="Polar residues" evidence="1">
    <location>
        <begin position="1"/>
        <end position="27"/>
    </location>
</feature>
<evidence type="ECO:0000313" key="2">
    <source>
        <dbReference type="EMBL" id="KAK4501266.1"/>
    </source>
</evidence>
<evidence type="ECO:0000256" key="1">
    <source>
        <dbReference type="SAM" id="MobiDB-lite"/>
    </source>
</evidence>
<organism evidence="2 3">
    <name type="scientific">Zasmidium cellare</name>
    <name type="common">Wine cellar mold</name>
    <name type="synonym">Racodium cellare</name>
    <dbReference type="NCBI Taxonomy" id="395010"/>
    <lineage>
        <taxon>Eukaryota</taxon>
        <taxon>Fungi</taxon>
        <taxon>Dikarya</taxon>
        <taxon>Ascomycota</taxon>
        <taxon>Pezizomycotina</taxon>
        <taxon>Dothideomycetes</taxon>
        <taxon>Dothideomycetidae</taxon>
        <taxon>Mycosphaerellales</taxon>
        <taxon>Mycosphaerellaceae</taxon>
        <taxon>Zasmidium</taxon>
    </lineage>
</organism>
<dbReference type="PANTHER" id="PTHR38111:SF2">
    <property type="entry name" value="FINGER DOMAIN PROTEIN, PUTATIVE (AFU_ORTHOLOGUE AFUA_1G01560)-RELATED"/>
    <property type="match status" value="1"/>
</dbReference>
<dbReference type="PANTHER" id="PTHR38111">
    <property type="entry name" value="ZN(2)-C6 FUNGAL-TYPE DOMAIN-CONTAINING PROTEIN-RELATED"/>
    <property type="match status" value="1"/>
</dbReference>
<proteinExistence type="predicted"/>
<gene>
    <name evidence="2" type="ORF">PRZ48_007073</name>
</gene>
<feature type="region of interest" description="Disordered" evidence="1">
    <location>
        <begin position="1"/>
        <end position="36"/>
    </location>
</feature>